<evidence type="ECO:0000256" key="3">
    <source>
        <dbReference type="ARBA" id="ARBA00022692"/>
    </source>
</evidence>
<dbReference type="PANTHER" id="PTHR22911:SF6">
    <property type="entry name" value="SOLUTE CARRIER FAMILY 35 MEMBER G1"/>
    <property type="match status" value="1"/>
</dbReference>
<gene>
    <name evidence="8" type="ORF">AIOL_001882</name>
</gene>
<dbReference type="SUPFAM" id="SSF103481">
    <property type="entry name" value="Multidrug resistance efflux transporter EmrE"/>
    <property type="match status" value="2"/>
</dbReference>
<comment type="similarity">
    <text evidence="2">Belongs to the drug/metabolite transporter (DMT) superfamily. 10 TMS drug/metabolite exporter (DME) (TC 2.A.7.3) family.</text>
</comment>
<dbReference type="GO" id="GO:0016020">
    <property type="term" value="C:membrane"/>
    <property type="evidence" value="ECO:0007669"/>
    <property type="project" value="UniProtKB-SubCell"/>
</dbReference>
<comment type="caution">
    <text evidence="8">The sequence shown here is derived from an EMBL/GenBank/DDBJ whole genome shotgun (WGS) entry which is preliminary data.</text>
</comment>
<evidence type="ECO:0000256" key="1">
    <source>
        <dbReference type="ARBA" id="ARBA00004141"/>
    </source>
</evidence>
<protein>
    <submittedName>
        <fullName evidence="8">Arginine/ornithine antiporter ArcD</fullName>
    </submittedName>
</protein>
<keyword evidence="9" id="KW-1185">Reference proteome</keyword>
<feature type="transmembrane region" description="Helical" evidence="6">
    <location>
        <begin position="265"/>
        <end position="284"/>
    </location>
</feature>
<feature type="transmembrane region" description="Helical" evidence="6">
    <location>
        <begin position="213"/>
        <end position="230"/>
    </location>
</feature>
<comment type="subcellular location">
    <subcellularLocation>
        <location evidence="1">Membrane</location>
        <topology evidence="1">Multi-pass membrane protein</topology>
    </subcellularLocation>
</comment>
<dbReference type="PATRIC" id="fig|1675527.3.peg.1978"/>
<feature type="domain" description="EamA" evidence="7">
    <location>
        <begin position="9"/>
        <end position="141"/>
    </location>
</feature>
<evidence type="ECO:0000256" key="4">
    <source>
        <dbReference type="ARBA" id="ARBA00022989"/>
    </source>
</evidence>
<evidence type="ECO:0000313" key="9">
    <source>
        <dbReference type="Proteomes" id="UP000037178"/>
    </source>
</evidence>
<dbReference type="InterPro" id="IPR000620">
    <property type="entry name" value="EamA_dom"/>
</dbReference>
<reference evidence="8 9" key="1">
    <citation type="submission" date="2015-06" db="EMBL/GenBank/DDBJ databases">
        <title>Draft genome sequence of an Alphaproteobacteria species associated to the Mediterranean sponge Oscarella lobularis.</title>
        <authorList>
            <person name="Jourda C."/>
            <person name="Santini S."/>
            <person name="Claverie J.-M."/>
        </authorList>
    </citation>
    <scope>NUCLEOTIDE SEQUENCE [LARGE SCALE GENOMIC DNA]</scope>
    <source>
        <strain evidence="8">IGS</strain>
    </source>
</reference>
<dbReference type="AlphaFoldDB" id="A0A0J9E546"/>
<feature type="transmembrane region" description="Helical" evidence="6">
    <location>
        <begin position="152"/>
        <end position="171"/>
    </location>
</feature>
<dbReference type="RefSeq" id="WP_049642729.1">
    <property type="nucleotide sequence ID" value="NZ_LFTY01000002.1"/>
</dbReference>
<keyword evidence="5 6" id="KW-0472">Membrane</keyword>
<dbReference type="InterPro" id="IPR037185">
    <property type="entry name" value="EmrE-like"/>
</dbReference>
<dbReference type="Pfam" id="PF00892">
    <property type="entry name" value="EamA"/>
    <property type="match status" value="2"/>
</dbReference>
<dbReference type="OrthoDB" id="9810329at2"/>
<proteinExistence type="inferred from homology"/>
<keyword evidence="3 6" id="KW-0812">Transmembrane</keyword>
<sequence length="293" mass="30940">MTLSAPARAAVWMTGAILSFTAMAVSGRELAGMHDTFEIMTYRSLLGVVMVLAVAGWAGTLGQITTRRLWLHGLRNLFHFIGQNLWFFAVGVGTVPLAQIFAFEFTTPIWATFLAALFLGERLTRIRLAAAALGFAGAMIVAQPGADFELSPGLVAAALAAIGFAGTAVCTRSLVRTETITCVLFYLTVIQAVLGLGTAFMDGAMAPPSGASLPWLMLVAVCGLVAHFCVTKALTLAPAGVVMTMDFARLPIIAVVGMLFYAEPFLLAVFLGGAFIFAANALNIRNEARSPSK</sequence>
<evidence type="ECO:0000256" key="6">
    <source>
        <dbReference type="SAM" id="Phobius"/>
    </source>
</evidence>
<dbReference type="EMBL" id="LFTY01000002">
    <property type="protein sequence ID" value="KMW56924.1"/>
    <property type="molecule type" value="Genomic_DNA"/>
</dbReference>
<feature type="transmembrane region" description="Helical" evidence="6">
    <location>
        <begin position="126"/>
        <end position="146"/>
    </location>
</feature>
<evidence type="ECO:0000256" key="5">
    <source>
        <dbReference type="ARBA" id="ARBA00023136"/>
    </source>
</evidence>
<evidence type="ECO:0000313" key="8">
    <source>
        <dbReference type="EMBL" id="KMW56924.1"/>
    </source>
</evidence>
<feature type="transmembrane region" description="Helical" evidence="6">
    <location>
        <begin position="100"/>
        <end position="119"/>
    </location>
</feature>
<name>A0A0J9E546_9RHOB</name>
<feature type="transmembrane region" description="Helical" evidence="6">
    <location>
        <begin position="40"/>
        <end position="64"/>
    </location>
</feature>
<organism evidence="8 9">
    <name type="scientific">Candidatus Rhodobacter oscarellae</name>
    <dbReference type="NCBI Taxonomy" id="1675527"/>
    <lineage>
        <taxon>Bacteria</taxon>
        <taxon>Pseudomonadati</taxon>
        <taxon>Pseudomonadota</taxon>
        <taxon>Alphaproteobacteria</taxon>
        <taxon>Rhodobacterales</taxon>
        <taxon>Rhodobacter group</taxon>
        <taxon>Rhodobacter</taxon>
    </lineage>
</organism>
<accession>A0A0J9E546</accession>
<dbReference type="STRING" id="1675527.AIOL_001882"/>
<evidence type="ECO:0000259" key="7">
    <source>
        <dbReference type="Pfam" id="PF00892"/>
    </source>
</evidence>
<feature type="transmembrane region" description="Helical" evidence="6">
    <location>
        <begin position="237"/>
        <end position="259"/>
    </location>
</feature>
<feature type="domain" description="EamA" evidence="7">
    <location>
        <begin position="152"/>
        <end position="282"/>
    </location>
</feature>
<feature type="transmembrane region" description="Helical" evidence="6">
    <location>
        <begin position="183"/>
        <end position="201"/>
    </location>
</feature>
<keyword evidence="4 6" id="KW-1133">Transmembrane helix</keyword>
<dbReference type="Proteomes" id="UP000037178">
    <property type="component" value="Unassembled WGS sequence"/>
</dbReference>
<dbReference type="PANTHER" id="PTHR22911">
    <property type="entry name" value="ACYL-MALONYL CONDENSING ENZYME-RELATED"/>
    <property type="match status" value="1"/>
</dbReference>
<evidence type="ECO:0000256" key="2">
    <source>
        <dbReference type="ARBA" id="ARBA00009853"/>
    </source>
</evidence>